<dbReference type="InterPro" id="IPR006076">
    <property type="entry name" value="FAD-dep_OxRdtase"/>
</dbReference>
<dbReference type="Gene3D" id="3.50.50.60">
    <property type="entry name" value="FAD/NAD(P)-binding domain"/>
    <property type="match status" value="1"/>
</dbReference>
<evidence type="ECO:0000313" key="4">
    <source>
        <dbReference type="Proteomes" id="UP000272010"/>
    </source>
</evidence>
<protein>
    <recommendedName>
        <fullName evidence="2">FAD dependent oxidoreductase domain-containing protein</fullName>
    </recommendedName>
</protein>
<sequence>MPPSLIRELPISTRSLDLWDRLQAAGIDTGFRRCGLLYLSNDEAEIAGWARWRDFAKT</sequence>
<dbReference type="Gene3D" id="3.30.9.10">
    <property type="entry name" value="D-Amino Acid Oxidase, subunit A, domain 2"/>
    <property type="match status" value="1"/>
</dbReference>
<keyword evidence="1" id="KW-0560">Oxidoreductase</keyword>
<dbReference type="AlphaFoldDB" id="A0A386ULN4"/>
<dbReference type="Proteomes" id="UP000272010">
    <property type="component" value="Chromosome"/>
</dbReference>
<evidence type="ECO:0000256" key="1">
    <source>
        <dbReference type="ARBA" id="ARBA00023002"/>
    </source>
</evidence>
<dbReference type="InterPro" id="IPR036188">
    <property type="entry name" value="FAD/NAD-bd_sf"/>
</dbReference>
<dbReference type="EMBL" id="CP031078">
    <property type="protein sequence ID" value="AYF00782.1"/>
    <property type="molecule type" value="Genomic_DNA"/>
</dbReference>
<proteinExistence type="predicted"/>
<gene>
    <name evidence="3" type="ORF">PY32053_01124</name>
</gene>
<evidence type="ECO:0000313" key="3">
    <source>
        <dbReference type="EMBL" id="AYF00782.1"/>
    </source>
</evidence>
<evidence type="ECO:0000259" key="2">
    <source>
        <dbReference type="Pfam" id="PF01266"/>
    </source>
</evidence>
<reference evidence="4" key="1">
    <citation type="submission" date="2018-07" db="EMBL/GenBank/DDBJ databases">
        <title>Genome Structure of the Opportunistic Pathogen Paracoccus yeei (Alphaproteobacteria) and Identification of Putative Virulence Factors.</title>
        <authorList>
            <person name="Lasek R."/>
            <person name="Szuplewska M."/>
            <person name="Mitura M."/>
            <person name="Decewicz P."/>
            <person name="Chmielowska C."/>
            <person name="Pawlot A."/>
            <person name="Sentkowska D."/>
            <person name="Czarnecki J."/>
            <person name="Bartosik D."/>
        </authorList>
    </citation>
    <scope>NUCLEOTIDE SEQUENCE [LARGE SCALE GENOMIC DNA]</scope>
    <source>
        <strain evidence="4">CCUG 32053</strain>
    </source>
</reference>
<organism evidence="3 4">
    <name type="scientific">Paracoccus yeei</name>
    <dbReference type="NCBI Taxonomy" id="147645"/>
    <lineage>
        <taxon>Bacteria</taxon>
        <taxon>Pseudomonadati</taxon>
        <taxon>Pseudomonadota</taxon>
        <taxon>Alphaproteobacteria</taxon>
        <taxon>Rhodobacterales</taxon>
        <taxon>Paracoccaceae</taxon>
        <taxon>Paracoccus</taxon>
    </lineage>
</organism>
<dbReference type="GO" id="GO:0016491">
    <property type="term" value="F:oxidoreductase activity"/>
    <property type="evidence" value="ECO:0007669"/>
    <property type="project" value="UniProtKB-KW"/>
</dbReference>
<feature type="domain" description="FAD dependent oxidoreductase" evidence="2">
    <location>
        <begin position="8"/>
        <end position="55"/>
    </location>
</feature>
<accession>A0A386ULN4</accession>
<dbReference type="Pfam" id="PF01266">
    <property type="entry name" value="DAO"/>
    <property type="match status" value="1"/>
</dbReference>
<name>A0A386ULN4_9RHOB</name>